<dbReference type="AlphaFoldDB" id="A0A1J4JZB4"/>
<comment type="caution">
    <text evidence="3">The sequence shown here is derived from an EMBL/GenBank/DDBJ whole genome shotgun (WGS) entry which is preliminary data.</text>
</comment>
<accession>A0A1J4JZB4</accession>
<name>A0A1J4JZB4_9EUKA</name>
<dbReference type="VEuPathDB" id="TrichDB:TRFO_28528"/>
<keyword evidence="2" id="KW-0812">Transmembrane</keyword>
<keyword evidence="4" id="KW-1185">Reference proteome</keyword>
<evidence type="ECO:0000256" key="2">
    <source>
        <dbReference type="SAM" id="Phobius"/>
    </source>
</evidence>
<keyword evidence="2" id="KW-0472">Membrane</keyword>
<dbReference type="EMBL" id="MLAK01000807">
    <property type="protein sequence ID" value="OHT04034.1"/>
    <property type="molecule type" value="Genomic_DNA"/>
</dbReference>
<feature type="region of interest" description="Disordered" evidence="1">
    <location>
        <begin position="146"/>
        <end position="207"/>
    </location>
</feature>
<evidence type="ECO:0000256" key="1">
    <source>
        <dbReference type="SAM" id="MobiDB-lite"/>
    </source>
</evidence>
<dbReference type="Proteomes" id="UP000179807">
    <property type="component" value="Unassembled WGS sequence"/>
</dbReference>
<evidence type="ECO:0000313" key="3">
    <source>
        <dbReference type="EMBL" id="OHT04034.1"/>
    </source>
</evidence>
<proteinExistence type="predicted"/>
<evidence type="ECO:0000313" key="4">
    <source>
        <dbReference type="Proteomes" id="UP000179807"/>
    </source>
</evidence>
<feature type="transmembrane region" description="Helical" evidence="2">
    <location>
        <begin position="513"/>
        <end position="539"/>
    </location>
</feature>
<gene>
    <name evidence="3" type="ORF">TRFO_28528</name>
</gene>
<organism evidence="3 4">
    <name type="scientific">Tritrichomonas foetus</name>
    <dbReference type="NCBI Taxonomy" id="1144522"/>
    <lineage>
        <taxon>Eukaryota</taxon>
        <taxon>Metamonada</taxon>
        <taxon>Parabasalia</taxon>
        <taxon>Tritrichomonadida</taxon>
        <taxon>Tritrichomonadidae</taxon>
        <taxon>Tritrichomonas</taxon>
    </lineage>
</organism>
<dbReference type="GeneID" id="94840932"/>
<protein>
    <submittedName>
        <fullName evidence="3">Uncharacterized protein</fullName>
    </submittedName>
</protein>
<dbReference type="RefSeq" id="XP_068357170.1">
    <property type="nucleotide sequence ID" value="XM_068506228.1"/>
</dbReference>
<sequence length="558" mass="60494">MAKEENISFYLLFTSISSGSQTKQALLISARYARENTKPSTKSIEDLIPFNKIGNILGGFADASRKDKITKEILTVTMKFAQNELQEDFDVILKFLKEHPVVTLAKVINLSSSDVELIEKIREYTHYIATCIVESDLFDPKYPNSAIKTKTPEPPIISETPGEVVPTQTNDGKPVEKPEEPPGANEVESSSKDFDFSNPDTIKGDKDSITVDKNKDVNVITVKDKEVTVKGTSTKKPESEVYIQPTQENTKITIEGKSDKDFGEAEFGVKTSDKVKTTTIVVNSNKVPLNLFTENTKEAPSSINIEVPKDTTEISLKKVTISNGQLQINIPVSVTLASFVEAVFYSVTNFMVSSSGGADKALLLADNIKTQIDVVDLKGGSETTLNNAHVTKKLTINSNAFVKFIGPSSINGDVSIRFDEKVLLNGKEIISLDDASAYEGVPNSIKVERIGVPLDEYEEARLVCGKSFSVCNDWAAKITEFPANYSAAVCKDVDGRQCLVLEPQSDEGSKGGLAPGAIAGIVIAVIVVIVIVIVVVIIMRRKRGSSSSSKSVSSSSSS</sequence>
<reference evidence="3" key="1">
    <citation type="submission" date="2016-10" db="EMBL/GenBank/DDBJ databases">
        <authorList>
            <person name="Benchimol M."/>
            <person name="Almeida L.G."/>
            <person name="Vasconcelos A.T."/>
            <person name="Perreira-Neves A."/>
            <person name="Rosa I.A."/>
            <person name="Tasca T."/>
            <person name="Bogo M.R."/>
            <person name="de Souza W."/>
        </authorList>
    </citation>
    <scope>NUCLEOTIDE SEQUENCE [LARGE SCALE GENOMIC DNA]</scope>
    <source>
        <strain evidence="3">K</strain>
    </source>
</reference>
<keyword evidence="2" id="KW-1133">Transmembrane helix</keyword>